<dbReference type="InterPro" id="IPR008271">
    <property type="entry name" value="Ser/Thr_kinase_AS"/>
</dbReference>
<evidence type="ECO:0000256" key="4">
    <source>
        <dbReference type="ARBA" id="ARBA00022777"/>
    </source>
</evidence>
<keyword evidence="2" id="KW-0808">Transferase</keyword>
<evidence type="ECO:0000256" key="7">
    <source>
        <dbReference type="ARBA" id="ARBA00048679"/>
    </source>
</evidence>
<accession>A0A7J7CIC6</accession>
<sequence length="388" mass="43200">MGSCFSATFKADSPLHNGSSPKYDGKSGNDTSRSSSMVLSVSVLHTPHTQGEMLQSSNLKSFSFSELKTATRNFRPFNLLGGGGFPCDFKGWIDEHSFAAARPGTGMVIAVKRLNLEDFQGRPEWLAEINYLGQLHHPNLVKLLGYCLKDDHRFLVYEFMPKGSLEYHLFRGNSYYEPLSWSVRMKVALDAAKGLAFLHSDQAKVIYRDLKAFNILLDSNYNAKLCNLGLAKDGLTANENSVFTRVMDACSYAAPEYLASGHPTAQSDVYSFGVILLKLMSGRRAFDKNRPSQEQNLIAWAMPYLSSKSKIFRVMDARLHGQYSLATALKVANLAVQCLSTNPKLRPEMEEVVRDLEQLQDSNGGVNLSCISSNDPKHREKSSDEVRN</sequence>
<dbReference type="EC" id="2.7.11.1" evidence="1"/>
<dbReference type="FunFam" id="3.30.200.20:FF:000228">
    <property type="entry name" value="Serine/threonine-protein kinase BIK1"/>
    <property type="match status" value="1"/>
</dbReference>
<dbReference type="InParanoid" id="A0A7J7CIC6"/>
<dbReference type="EMBL" id="JAAARO010000016">
    <property type="protein sequence ID" value="KAF5733823.1"/>
    <property type="molecule type" value="Genomic_DNA"/>
</dbReference>
<evidence type="ECO:0000256" key="8">
    <source>
        <dbReference type="SAM" id="MobiDB-lite"/>
    </source>
</evidence>
<comment type="catalytic activity">
    <reaction evidence="6">
        <text>L-threonyl-[protein] + ATP = O-phospho-L-threonyl-[protein] + ADP + H(+)</text>
        <dbReference type="Rhea" id="RHEA:46608"/>
        <dbReference type="Rhea" id="RHEA-COMP:11060"/>
        <dbReference type="Rhea" id="RHEA-COMP:11605"/>
        <dbReference type="ChEBI" id="CHEBI:15378"/>
        <dbReference type="ChEBI" id="CHEBI:30013"/>
        <dbReference type="ChEBI" id="CHEBI:30616"/>
        <dbReference type="ChEBI" id="CHEBI:61977"/>
        <dbReference type="ChEBI" id="CHEBI:456216"/>
        <dbReference type="EC" id="2.7.11.1"/>
    </reaction>
</comment>
<dbReference type="PROSITE" id="PS00108">
    <property type="entry name" value="PROTEIN_KINASE_ST"/>
    <property type="match status" value="1"/>
</dbReference>
<feature type="compositionally biased region" description="Polar residues" evidence="8">
    <location>
        <begin position="364"/>
        <end position="374"/>
    </location>
</feature>
<dbReference type="OrthoDB" id="4062651at2759"/>
<keyword evidence="5" id="KW-0067">ATP-binding</keyword>
<dbReference type="GO" id="GO:0005524">
    <property type="term" value="F:ATP binding"/>
    <property type="evidence" value="ECO:0007669"/>
    <property type="project" value="UniProtKB-KW"/>
</dbReference>
<evidence type="ECO:0000259" key="9">
    <source>
        <dbReference type="PROSITE" id="PS50011"/>
    </source>
</evidence>
<evidence type="ECO:0000313" key="10">
    <source>
        <dbReference type="EMBL" id="KAF5733823.1"/>
    </source>
</evidence>
<dbReference type="Gene3D" id="1.10.510.10">
    <property type="entry name" value="Transferase(Phosphotransferase) domain 1"/>
    <property type="match status" value="1"/>
</dbReference>
<dbReference type="InterPro" id="IPR011009">
    <property type="entry name" value="Kinase-like_dom_sf"/>
</dbReference>
<feature type="compositionally biased region" description="Basic and acidic residues" evidence="8">
    <location>
        <begin position="375"/>
        <end position="388"/>
    </location>
</feature>
<comment type="catalytic activity">
    <reaction evidence="7">
        <text>L-seryl-[protein] + ATP = O-phospho-L-seryl-[protein] + ADP + H(+)</text>
        <dbReference type="Rhea" id="RHEA:17989"/>
        <dbReference type="Rhea" id="RHEA-COMP:9863"/>
        <dbReference type="Rhea" id="RHEA-COMP:11604"/>
        <dbReference type="ChEBI" id="CHEBI:15378"/>
        <dbReference type="ChEBI" id="CHEBI:29999"/>
        <dbReference type="ChEBI" id="CHEBI:30616"/>
        <dbReference type="ChEBI" id="CHEBI:83421"/>
        <dbReference type="ChEBI" id="CHEBI:456216"/>
        <dbReference type="EC" id="2.7.11.1"/>
    </reaction>
</comment>
<comment type="caution">
    <text evidence="10">The sequence shown here is derived from an EMBL/GenBank/DDBJ whole genome shotgun (WGS) entry which is preliminary data.</text>
</comment>
<dbReference type="GO" id="GO:0004674">
    <property type="term" value="F:protein serine/threonine kinase activity"/>
    <property type="evidence" value="ECO:0007669"/>
    <property type="project" value="UniProtKB-EC"/>
</dbReference>
<dbReference type="PANTHER" id="PTHR45621">
    <property type="entry name" value="OS01G0588500 PROTEIN-RELATED"/>
    <property type="match status" value="1"/>
</dbReference>
<dbReference type="FunFam" id="1.10.510.10:FF:000095">
    <property type="entry name" value="protein STRUBBELIG-RECEPTOR FAMILY 8"/>
    <property type="match status" value="1"/>
</dbReference>
<evidence type="ECO:0000256" key="5">
    <source>
        <dbReference type="ARBA" id="ARBA00022840"/>
    </source>
</evidence>
<dbReference type="InterPro" id="IPR050823">
    <property type="entry name" value="Plant_Ser_Thr_Prot_Kinase"/>
</dbReference>
<dbReference type="PROSITE" id="PS50011">
    <property type="entry name" value="PROTEIN_KINASE_DOM"/>
    <property type="match status" value="1"/>
</dbReference>
<dbReference type="SUPFAM" id="SSF56112">
    <property type="entry name" value="Protein kinase-like (PK-like)"/>
    <property type="match status" value="1"/>
</dbReference>
<keyword evidence="4 10" id="KW-0418">Kinase</keyword>
<organism evidence="10 11">
    <name type="scientific">Tripterygium wilfordii</name>
    <name type="common">Thunder God vine</name>
    <dbReference type="NCBI Taxonomy" id="458696"/>
    <lineage>
        <taxon>Eukaryota</taxon>
        <taxon>Viridiplantae</taxon>
        <taxon>Streptophyta</taxon>
        <taxon>Embryophyta</taxon>
        <taxon>Tracheophyta</taxon>
        <taxon>Spermatophyta</taxon>
        <taxon>Magnoliopsida</taxon>
        <taxon>eudicotyledons</taxon>
        <taxon>Gunneridae</taxon>
        <taxon>Pentapetalae</taxon>
        <taxon>rosids</taxon>
        <taxon>fabids</taxon>
        <taxon>Celastrales</taxon>
        <taxon>Celastraceae</taxon>
        <taxon>Tripterygium</taxon>
    </lineage>
</organism>
<evidence type="ECO:0000256" key="6">
    <source>
        <dbReference type="ARBA" id="ARBA00047899"/>
    </source>
</evidence>
<evidence type="ECO:0000313" key="11">
    <source>
        <dbReference type="Proteomes" id="UP000593562"/>
    </source>
</evidence>
<feature type="region of interest" description="Disordered" evidence="8">
    <location>
        <begin position="364"/>
        <end position="388"/>
    </location>
</feature>
<keyword evidence="3" id="KW-0547">Nucleotide-binding</keyword>
<protein>
    <recommendedName>
        <fullName evidence="1">non-specific serine/threonine protein kinase</fullName>
        <ecNumber evidence="1">2.7.11.1</ecNumber>
    </recommendedName>
</protein>
<keyword evidence="11" id="KW-1185">Reference proteome</keyword>
<proteinExistence type="predicted"/>
<dbReference type="Pfam" id="PF00069">
    <property type="entry name" value="Pkinase"/>
    <property type="match status" value="1"/>
</dbReference>
<feature type="domain" description="Protein kinase" evidence="9">
    <location>
        <begin position="74"/>
        <end position="359"/>
    </location>
</feature>
<evidence type="ECO:0000256" key="1">
    <source>
        <dbReference type="ARBA" id="ARBA00012513"/>
    </source>
</evidence>
<reference evidence="10 11" key="1">
    <citation type="journal article" date="2020" name="Nat. Commun.">
        <title>Genome of Tripterygium wilfordii and identification of cytochrome P450 involved in triptolide biosynthesis.</title>
        <authorList>
            <person name="Tu L."/>
            <person name="Su P."/>
            <person name="Zhang Z."/>
            <person name="Gao L."/>
            <person name="Wang J."/>
            <person name="Hu T."/>
            <person name="Zhou J."/>
            <person name="Zhang Y."/>
            <person name="Zhao Y."/>
            <person name="Liu Y."/>
            <person name="Song Y."/>
            <person name="Tong Y."/>
            <person name="Lu Y."/>
            <person name="Yang J."/>
            <person name="Xu C."/>
            <person name="Jia M."/>
            <person name="Peters R.J."/>
            <person name="Huang L."/>
            <person name="Gao W."/>
        </authorList>
    </citation>
    <scope>NUCLEOTIDE SEQUENCE [LARGE SCALE GENOMIC DNA]</scope>
    <source>
        <strain evidence="11">cv. XIE 37</strain>
        <tissue evidence="10">Leaf</tissue>
    </source>
</reference>
<evidence type="ECO:0000256" key="2">
    <source>
        <dbReference type="ARBA" id="ARBA00022679"/>
    </source>
</evidence>
<dbReference type="AlphaFoldDB" id="A0A7J7CIC6"/>
<dbReference type="Gene3D" id="3.30.200.20">
    <property type="entry name" value="Phosphorylase Kinase, domain 1"/>
    <property type="match status" value="1"/>
</dbReference>
<name>A0A7J7CIC6_TRIWF</name>
<gene>
    <name evidence="10" type="ORF">HS088_TW16G00264</name>
</gene>
<dbReference type="InterPro" id="IPR000719">
    <property type="entry name" value="Prot_kinase_dom"/>
</dbReference>
<evidence type="ECO:0000256" key="3">
    <source>
        <dbReference type="ARBA" id="ARBA00022741"/>
    </source>
</evidence>
<dbReference type="SMART" id="SM00220">
    <property type="entry name" value="S_TKc"/>
    <property type="match status" value="1"/>
</dbReference>
<dbReference type="Proteomes" id="UP000593562">
    <property type="component" value="Unassembled WGS sequence"/>
</dbReference>